<gene>
    <name evidence="1" type="ORF">X801_05119</name>
</gene>
<sequence>MHTRSHGKTEEEPVASGGSFWSLCYRIAGFIHTRSPPNIPPPDKFCLGDNFRRWAADTSEYIKLFPASERKRVLLSLLDGEARDIVRDEHILKDGVTEDVFERLRACLTERIHPVEHQYRFQSRIQLSGERLSIIVRELRRISEDAFPDLHKGQREENALEQIIVGTPAPKLRERFLGDPPHSVVAALQVANQVEDIRQQQQSRHWTPARGRPYHPMPLRPNRPYFHSTFQRPAPTNLPGWPTPSRDCPYCQRFEARTRTCGHNRPREFTHFRCVPICTFDFLSTHRTPR</sequence>
<dbReference type="AlphaFoldDB" id="A0A1S8WWW9"/>
<organism evidence="1 2">
    <name type="scientific">Opisthorchis viverrini</name>
    <name type="common">Southeast Asian liver fluke</name>
    <dbReference type="NCBI Taxonomy" id="6198"/>
    <lineage>
        <taxon>Eukaryota</taxon>
        <taxon>Metazoa</taxon>
        <taxon>Spiralia</taxon>
        <taxon>Lophotrochozoa</taxon>
        <taxon>Platyhelminthes</taxon>
        <taxon>Trematoda</taxon>
        <taxon>Digenea</taxon>
        <taxon>Opisthorchiida</taxon>
        <taxon>Opisthorchiata</taxon>
        <taxon>Opisthorchiidae</taxon>
        <taxon>Opisthorchis</taxon>
    </lineage>
</organism>
<dbReference type="EMBL" id="KV893657">
    <property type="protein sequence ID" value="OON19019.1"/>
    <property type="molecule type" value="Genomic_DNA"/>
</dbReference>
<keyword evidence="2" id="KW-1185">Reference proteome</keyword>
<accession>A0A1S8WWW9</accession>
<proteinExistence type="predicted"/>
<feature type="non-terminal residue" evidence="1">
    <location>
        <position position="290"/>
    </location>
</feature>
<dbReference type="Proteomes" id="UP000243686">
    <property type="component" value="Unassembled WGS sequence"/>
</dbReference>
<evidence type="ECO:0000313" key="1">
    <source>
        <dbReference type="EMBL" id="OON19019.1"/>
    </source>
</evidence>
<reference evidence="1 2" key="1">
    <citation type="submission" date="2015-03" db="EMBL/GenBank/DDBJ databases">
        <title>Draft genome of the nematode, Opisthorchis viverrini.</title>
        <authorList>
            <person name="Mitreva M."/>
        </authorList>
    </citation>
    <scope>NUCLEOTIDE SEQUENCE [LARGE SCALE GENOMIC DNA]</scope>
    <source>
        <strain evidence="1">Khon Kaen</strain>
    </source>
</reference>
<name>A0A1S8WWW9_OPIVI</name>
<evidence type="ECO:0000313" key="2">
    <source>
        <dbReference type="Proteomes" id="UP000243686"/>
    </source>
</evidence>
<protein>
    <submittedName>
        <fullName evidence="1">Uncharacterized protein</fullName>
    </submittedName>
</protein>